<name>A0A7W9MXJ6_9ACTN</name>
<keyword evidence="2" id="KW-1185">Reference proteome</keyword>
<evidence type="ECO:0008006" key="3">
    <source>
        <dbReference type="Google" id="ProtNLM"/>
    </source>
</evidence>
<dbReference type="EMBL" id="JACHMY010000001">
    <property type="protein sequence ID" value="MBB5839163.1"/>
    <property type="molecule type" value="Genomic_DNA"/>
</dbReference>
<reference evidence="1 2" key="1">
    <citation type="submission" date="2020-08" db="EMBL/GenBank/DDBJ databases">
        <title>Sequencing the genomes of 1000 actinobacteria strains.</title>
        <authorList>
            <person name="Klenk H.-P."/>
        </authorList>
    </citation>
    <scope>NUCLEOTIDE SEQUENCE [LARGE SCALE GENOMIC DNA]</scope>
    <source>
        <strain evidence="1 2">DSM 28967</strain>
    </source>
</reference>
<gene>
    <name evidence="1" type="ORF">HDA39_005897</name>
</gene>
<protein>
    <recommendedName>
        <fullName evidence="3">DUF4241 domain-containing protein</fullName>
    </recommendedName>
</protein>
<dbReference type="InterPro" id="IPR025335">
    <property type="entry name" value="DUF4241"/>
</dbReference>
<dbReference type="AlphaFoldDB" id="A0A7W9MXJ6"/>
<evidence type="ECO:0000313" key="2">
    <source>
        <dbReference type="Proteomes" id="UP000549971"/>
    </source>
</evidence>
<comment type="caution">
    <text evidence="1">The sequence shown here is derived from an EMBL/GenBank/DDBJ whole genome shotgun (WGS) entry which is preliminary data.</text>
</comment>
<accession>A0A7W9MXJ6</accession>
<dbReference type="Pfam" id="PF14025">
    <property type="entry name" value="DUF4241"/>
    <property type="match status" value="1"/>
</dbReference>
<dbReference type="Proteomes" id="UP000549971">
    <property type="component" value="Unassembled WGS sequence"/>
</dbReference>
<evidence type="ECO:0000313" key="1">
    <source>
        <dbReference type="EMBL" id="MBB5839163.1"/>
    </source>
</evidence>
<sequence>MISPDNFRALRPGPVQVDGRTWTLTVHDLGVLRVPSGRLEASDPFVTLAEGPVLDVPPGEHPALVTVADVSEAQDGSHLREAYLSLRLADGEVAAVEAATGPDDKLGEGEFWMVGVDAGTVAFADAEAVRTKMPDGDWYEDLFDNGRDDSWFALMDSAHHLRPGAANIVLPLATAGENVVLTHSGWGDGAYPVVRTVDTEGRVLGIHIDLLVVEPESDG</sequence>
<proteinExistence type="predicted"/>
<dbReference type="RefSeq" id="WP_184800627.1">
    <property type="nucleotide sequence ID" value="NZ_JACHMY010000001.1"/>
</dbReference>
<organism evidence="1 2">
    <name type="scientific">Kribbella italica</name>
    <dbReference type="NCBI Taxonomy" id="1540520"/>
    <lineage>
        <taxon>Bacteria</taxon>
        <taxon>Bacillati</taxon>
        <taxon>Actinomycetota</taxon>
        <taxon>Actinomycetes</taxon>
        <taxon>Propionibacteriales</taxon>
        <taxon>Kribbellaceae</taxon>
        <taxon>Kribbella</taxon>
    </lineage>
</organism>